<dbReference type="CDD" id="cd01065">
    <property type="entry name" value="NAD_bind_Shikimate_DH"/>
    <property type="match status" value="1"/>
</dbReference>
<dbReference type="PANTHER" id="PTHR21089">
    <property type="entry name" value="SHIKIMATE DEHYDROGENASE"/>
    <property type="match status" value="1"/>
</dbReference>
<evidence type="ECO:0000256" key="4">
    <source>
        <dbReference type="ARBA" id="ARBA00023002"/>
    </source>
</evidence>
<name>A0A381WK36_9ZZZZ</name>
<feature type="domain" description="Quinate/shikimate 5-dehydrogenase/glutamyl-tRNA reductase" evidence="6">
    <location>
        <begin position="121"/>
        <end position="196"/>
    </location>
</feature>
<dbReference type="SUPFAM" id="SSF53223">
    <property type="entry name" value="Aminoacid dehydrogenase-like, N-terminal domain"/>
    <property type="match status" value="1"/>
</dbReference>
<keyword evidence="4" id="KW-0560">Oxidoreductase</keyword>
<feature type="domain" description="Shikimate dehydrogenase substrate binding N-terminal" evidence="7">
    <location>
        <begin position="7"/>
        <end position="89"/>
    </location>
</feature>
<keyword evidence="2" id="KW-0028">Amino-acid biosynthesis</keyword>
<dbReference type="HAMAP" id="MF_00222">
    <property type="entry name" value="Shikimate_DH_AroE"/>
    <property type="match status" value="1"/>
</dbReference>
<dbReference type="InterPro" id="IPR046346">
    <property type="entry name" value="Aminoacid_DH-like_N_sf"/>
</dbReference>
<gene>
    <name evidence="8" type="ORF">METZ01_LOCUS105127</name>
</gene>
<dbReference type="GO" id="GO:0019632">
    <property type="term" value="P:shikimate metabolic process"/>
    <property type="evidence" value="ECO:0007669"/>
    <property type="project" value="InterPro"/>
</dbReference>
<organism evidence="8">
    <name type="scientific">marine metagenome</name>
    <dbReference type="NCBI Taxonomy" id="408172"/>
    <lineage>
        <taxon>unclassified sequences</taxon>
        <taxon>metagenomes</taxon>
        <taxon>ecological metagenomes</taxon>
    </lineage>
</organism>
<dbReference type="GO" id="GO:0009073">
    <property type="term" value="P:aromatic amino acid family biosynthetic process"/>
    <property type="evidence" value="ECO:0007669"/>
    <property type="project" value="UniProtKB-KW"/>
</dbReference>
<dbReference type="SUPFAM" id="SSF51735">
    <property type="entry name" value="NAD(P)-binding Rossmann-fold domains"/>
    <property type="match status" value="1"/>
</dbReference>
<dbReference type="GO" id="GO:0008652">
    <property type="term" value="P:amino acid biosynthetic process"/>
    <property type="evidence" value="ECO:0007669"/>
    <property type="project" value="UniProtKB-KW"/>
</dbReference>
<dbReference type="InterPro" id="IPR006151">
    <property type="entry name" value="Shikm_DH/Glu-tRNA_Rdtase"/>
</dbReference>
<dbReference type="EC" id="1.1.1.25" evidence="1"/>
<proteinExistence type="inferred from homology"/>
<dbReference type="Gene3D" id="3.40.50.10860">
    <property type="entry name" value="Leucine Dehydrogenase, chain A, domain 1"/>
    <property type="match status" value="1"/>
</dbReference>
<protein>
    <recommendedName>
        <fullName evidence="1">shikimate dehydrogenase (NADP(+))</fullName>
        <ecNumber evidence="1">1.1.1.25</ecNumber>
    </recommendedName>
</protein>
<dbReference type="GO" id="GO:0004764">
    <property type="term" value="F:shikimate 3-dehydrogenase (NADP+) activity"/>
    <property type="evidence" value="ECO:0007669"/>
    <property type="project" value="UniProtKB-EC"/>
</dbReference>
<dbReference type="EMBL" id="UINC01011907">
    <property type="protein sequence ID" value="SVA52273.1"/>
    <property type="molecule type" value="Genomic_DNA"/>
</dbReference>
<dbReference type="UniPathway" id="UPA00053">
    <property type="reaction ID" value="UER00087"/>
</dbReference>
<dbReference type="InterPro" id="IPR011342">
    <property type="entry name" value="Shikimate_DH"/>
</dbReference>
<dbReference type="GO" id="GO:0005829">
    <property type="term" value="C:cytosol"/>
    <property type="evidence" value="ECO:0007669"/>
    <property type="project" value="TreeGrafter"/>
</dbReference>
<dbReference type="InterPro" id="IPR013708">
    <property type="entry name" value="Shikimate_DH-bd_N"/>
</dbReference>
<evidence type="ECO:0000256" key="3">
    <source>
        <dbReference type="ARBA" id="ARBA00022857"/>
    </source>
</evidence>
<accession>A0A381WK36</accession>
<dbReference type="Pfam" id="PF08501">
    <property type="entry name" value="Shikimate_dh_N"/>
    <property type="match status" value="1"/>
</dbReference>
<dbReference type="Pfam" id="PF01488">
    <property type="entry name" value="Shikimate_DH"/>
    <property type="match status" value="1"/>
</dbReference>
<keyword evidence="5" id="KW-0057">Aromatic amino acid biosynthesis</keyword>
<dbReference type="PANTHER" id="PTHR21089:SF1">
    <property type="entry name" value="BIFUNCTIONAL 3-DEHYDROQUINATE DEHYDRATASE_SHIKIMATE DEHYDROGENASE, CHLOROPLASTIC"/>
    <property type="match status" value="1"/>
</dbReference>
<evidence type="ECO:0000256" key="1">
    <source>
        <dbReference type="ARBA" id="ARBA00012962"/>
    </source>
</evidence>
<dbReference type="InterPro" id="IPR022893">
    <property type="entry name" value="Shikimate_DH_fam"/>
</dbReference>
<dbReference type="InterPro" id="IPR036291">
    <property type="entry name" value="NAD(P)-bd_dom_sf"/>
</dbReference>
<dbReference type="GO" id="GO:0050661">
    <property type="term" value="F:NADP binding"/>
    <property type="evidence" value="ECO:0007669"/>
    <property type="project" value="InterPro"/>
</dbReference>
<evidence type="ECO:0000256" key="2">
    <source>
        <dbReference type="ARBA" id="ARBA00022605"/>
    </source>
</evidence>
<sequence length="283" mass="30064">MSSNIGVMGHPIGHTKSPVFQQAGLDALGIKETFEIWDVLPEALADKVATFRSDGFLAACVTLPHKQNVIPMIDELSDAAQAIGAVNWIFNKNGKLIGHNTDGTGFIRALREKVGFNPQGGDATIFGAGGAARAVSYALKEAGVKRLTIANRTVERARELASYFTEASFKPEAISMDRDELADRVPYSNLLVNATSLGMAGGPAEFATPVTSDMISADAIGYDVVYAPSITRFLREVDEAGATSAGGISMLVFQGIEGFEMATGKKAPVNTMFSAIERSLKLE</sequence>
<evidence type="ECO:0000259" key="7">
    <source>
        <dbReference type="Pfam" id="PF08501"/>
    </source>
</evidence>
<evidence type="ECO:0000256" key="5">
    <source>
        <dbReference type="ARBA" id="ARBA00023141"/>
    </source>
</evidence>
<dbReference type="AlphaFoldDB" id="A0A381WK36"/>
<keyword evidence="3" id="KW-0521">NADP</keyword>
<dbReference type="NCBIfam" id="TIGR00507">
    <property type="entry name" value="aroE"/>
    <property type="match status" value="1"/>
</dbReference>
<evidence type="ECO:0000313" key="8">
    <source>
        <dbReference type="EMBL" id="SVA52273.1"/>
    </source>
</evidence>
<dbReference type="GO" id="GO:0009423">
    <property type="term" value="P:chorismate biosynthetic process"/>
    <property type="evidence" value="ECO:0007669"/>
    <property type="project" value="UniProtKB-UniPathway"/>
</dbReference>
<evidence type="ECO:0000259" key="6">
    <source>
        <dbReference type="Pfam" id="PF01488"/>
    </source>
</evidence>
<reference evidence="8" key="1">
    <citation type="submission" date="2018-05" db="EMBL/GenBank/DDBJ databases">
        <authorList>
            <person name="Lanie J.A."/>
            <person name="Ng W.-L."/>
            <person name="Kazmierczak K.M."/>
            <person name="Andrzejewski T.M."/>
            <person name="Davidsen T.M."/>
            <person name="Wayne K.J."/>
            <person name="Tettelin H."/>
            <person name="Glass J.I."/>
            <person name="Rusch D."/>
            <person name="Podicherti R."/>
            <person name="Tsui H.-C.T."/>
            <person name="Winkler M.E."/>
        </authorList>
    </citation>
    <scope>NUCLEOTIDE SEQUENCE</scope>
</reference>
<dbReference type="Gene3D" id="3.40.50.720">
    <property type="entry name" value="NAD(P)-binding Rossmann-like Domain"/>
    <property type="match status" value="1"/>
</dbReference>